<evidence type="ECO:0000313" key="5">
    <source>
        <dbReference type="EMBL" id="DAB37930.1"/>
    </source>
</evidence>
<dbReference type="CDD" id="cd00090">
    <property type="entry name" value="HTH_ARSR"/>
    <property type="match status" value="1"/>
</dbReference>
<evidence type="ECO:0000256" key="3">
    <source>
        <dbReference type="ARBA" id="ARBA00023163"/>
    </source>
</evidence>
<dbReference type="GO" id="GO:0003677">
    <property type="term" value="F:DNA binding"/>
    <property type="evidence" value="ECO:0007669"/>
    <property type="project" value="UniProtKB-KW"/>
</dbReference>
<dbReference type="InterPro" id="IPR036388">
    <property type="entry name" value="WH-like_DNA-bd_sf"/>
</dbReference>
<dbReference type="InterPro" id="IPR051081">
    <property type="entry name" value="HTH_MetalResp_TranReg"/>
</dbReference>
<dbReference type="SMART" id="SM00418">
    <property type="entry name" value="HTH_ARSR"/>
    <property type="match status" value="1"/>
</dbReference>
<dbReference type="PANTHER" id="PTHR33154:SF33">
    <property type="entry name" value="TRANSCRIPTIONAL REPRESSOR SDPR"/>
    <property type="match status" value="1"/>
</dbReference>
<dbReference type="InterPro" id="IPR001845">
    <property type="entry name" value="HTH_ArsR_DNA-bd_dom"/>
</dbReference>
<feature type="domain" description="HTH arsR-type" evidence="4">
    <location>
        <begin position="17"/>
        <end position="123"/>
    </location>
</feature>
<reference evidence="5 6" key="1">
    <citation type="journal article" date="2017" name="Front. Microbiol.">
        <title>Comparative Genomic Analysis of the Class Epsilonproteobacteria and Proposed Reclassification to Epsilonbacteraeota (phyl. nov.).</title>
        <authorList>
            <person name="Waite D.W."/>
            <person name="Vanwonterghem I."/>
            <person name="Rinke C."/>
            <person name="Parks D.H."/>
            <person name="Zhang Y."/>
            <person name="Takai K."/>
            <person name="Sievert S.M."/>
            <person name="Simon J."/>
            <person name="Campbell B.J."/>
            <person name="Hanson T.E."/>
            <person name="Woyke T."/>
            <person name="Klotz M.G."/>
            <person name="Hugenholtz P."/>
        </authorList>
    </citation>
    <scope>NUCLEOTIDE SEQUENCE [LARGE SCALE GENOMIC DNA]</scope>
    <source>
        <strain evidence="5">UBA12443</strain>
    </source>
</reference>
<gene>
    <name evidence="5" type="ORF">CFH83_08650</name>
</gene>
<proteinExistence type="predicted"/>
<keyword evidence="1" id="KW-0805">Transcription regulation</keyword>
<keyword evidence="2" id="KW-0238">DNA-binding</keyword>
<dbReference type="Gene3D" id="1.10.10.10">
    <property type="entry name" value="Winged helix-like DNA-binding domain superfamily/Winged helix DNA-binding domain"/>
    <property type="match status" value="1"/>
</dbReference>
<keyword evidence="3" id="KW-0804">Transcription</keyword>
<comment type="caution">
    <text evidence="5">The sequence shown here is derived from an EMBL/GenBank/DDBJ whole genome shotgun (WGS) entry which is preliminary data.</text>
</comment>
<name>A0A2D3WFS6_9BACT</name>
<dbReference type="PROSITE" id="PS50987">
    <property type="entry name" value="HTH_ARSR_2"/>
    <property type="match status" value="1"/>
</dbReference>
<evidence type="ECO:0000313" key="6">
    <source>
        <dbReference type="Proteomes" id="UP000228859"/>
    </source>
</evidence>
<accession>A0A2D3WFS6</accession>
<dbReference type="Proteomes" id="UP000228859">
    <property type="component" value="Unassembled WGS sequence"/>
</dbReference>
<sequence>MLCIRTIKRGSMSFIDKRKITFEERVEIYKALGNKTRLEIFEQILLNVDKSIHENRMMCITDIAALFTYSMPTISAHVDILRSAGLIKSYKEGKKIYIDVDIEKCKKIYEAFNTLILSYEEKKLKQI</sequence>
<dbReference type="AlphaFoldDB" id="A0A2D3WFS6"/>
<dbReference type="PANTHER" id="PTHR33154">
    <property type="entry name" value="TRANSCRIPTIONAL REGULATOR, ARSR FAMILY"/>
    <property type="match status" value="1"/>
</dbReference>
<dbReference type="GO" id="GO:0003700">
    <property type="term" value="F:DNA-binding transcription factor activity"/>
    <property type="evidence" value="ECO:0007669"/>
    <property type="project" value="InterPro"/>
</dbReference>
<dbReference type="EMBL" id="DLUI01000122">
    <property type="protein sequence ID" value="DAB37930.1"/>
    <property type="molecule type" value="Genomic_DNA"/>
</dbReference>
<protein>
    <recommendedName>
        <fullName evidence="4">HTH arsR-type domain-containing protein</fullName>
    </recommendedName>
</protein>
<evidence type="ECO:0000256" key="1">
    <source>
        <dbReference type="ARBA" id="ARBA00023015"/>
    </source>
</evidence>
<dbReference type="SUPFAM" id="SSF46785">
    <property type="entry name" value="Winged helix' DNA-binding domain"/>
    <property type="match status" value="1"/>
</dbReference>
<dbReference type="InterPro" id="IPR011991">
    <property type="entry name" value="ArsR-like_HTH"/>
</dbReference>
<dbReference type="NCBIfam" id="NF033788">
    <property type="entry name" value="HTH_metalloreg"/>
    <property type="match status" value="1"/>
</dbReference>
<organism evidence="5 6">
    <name type="scientific">Sulfuricurvum kujiense</name>
    <dbReference type="NCBI Taxonomy" id="148813"/>
    <lineage>
        <taxon>Bacteria</taxon>
        <taxon>Pseudomonadati</taxon>
        <taxon>Campylobacterota</taxon>
        <taxon>Epsilonproteobacteria</taxon>
        <taxon>Campylobacterales</taxon>
        <taxon>Sulfurimonadaceae</taxon>
        <taxon>Sulfuricurvum</taxon>
    </lineage>
</organism>
<dbReference type="InterPro" id="IPR036390">
    <property type="entry name" value="WH_DNA-bd_sf"/>
</dbReference>
<evidence type="ECO:0000259" key="4">
    <source>
        <dbReference type="PROSITE" id="PS50987"/>
    </source>
</evidence>
<evidence type="ECO:0000256" key="2">
    <source>
        <dbReference type="ARBA" id="ARBA00023125"/>
    </source>
</evidence>
<dbReference type="Pfam" id="PF12840">
    <property type="entry name" value="HTH_20"/>
    <property type="match status" value="1"/>
</dbReference>